<sequence length="201" mass="22946">MKKTPLLLIFLLAQIVVFGQDKLVKDIDNDGKKDTVYVDVTKSTIVCRLSTNNYKPIQSKPIEILNETSGVNSTKNGFYFSNDWMRAGYRNQFRYNAQTKKIQLIGMSRYEFGNAANDGSGESSVNLLTTDYIGNWNYYDEAANKGKGELVSIPTIKTKMKFAVINLEDFSDETYFNYAERCSDLFYTHKDAKKIGSRKKK</sequence>
<organism evidence="1 2">
    <name type="scientific">Flavobacterium hercynium</name>
    <dbReference type="NCBI Taxonomy" id="387094"/>
    <lineage>
        <taxon>Bacteria</taxon>
        <taxon>Pseudomonadati</taxon>
        <taxon>Bacteroidota</taxon>
        <taxon>Flavobacteriia</taxon>
        <taxon>Flavobacteriales</taxon>
        <taxon>Flavobacteriaceae</taxon>
        <taxon>Flavobacterium</taxon>
    </lineage>
</organism>
<dbReference type="AlphaFoldDB" id="A0A226HIL1"/>
<name>A0A226HIL1_9FLAO</name>
<dbReference type="EMBL" id="MUGW01000013">
    <property type="protein sequence ID" value="OXA93496.1"/>
    <property type="molecule type" value="Genomic_DNA"/>
</dbReference>
<evidence type="ECO:0000313" key="2">
    <source>
        <dbReference type="Proteomes" id="UP000198345"/>
    </source>
</evidence>
<dbReference type="RefSeq" id="WP_089049061.1">
    <property type="nucleotide sequence ID" value="NZ_FXTV01000014.1"/>
</dbReference>
<accession>A0A226HIL1</accession>
<dbReference type="OrthoDB" id="1439845at2"/>
<evidence type="ECO:0000313" key="1">
    <source>
        <dbReference type="EMBL" id="OXA93496.1"/>
    </source>
</evidence>
<proteinExistence type="predicted"/>
<protein>
    <submittedName>
        <fullName evidence="1">Uncharacterized protein</fullName>
    </submittedName>
</protein>
<keyword evidence="2" id="KW-1185">Reference proteome</keyword>
<dbReference type="Proteomes" id="UP000198345">
    <property type="component" value="Unassembled WGS sequence"/>
</dbReference>
<comment type="caution">
    <text evidence="1">The sequence shown here is derived from an EMBL/GenBank/DDBJ whole genome shotgun (WGS) entry which is preliminary data.</text>
</comment>
<reference evidence="1 2" key="1">
    <citation type="submission" date="2016-11" db="EMBL/GenBank/DDBJ databases">
        <title>Whole genomes of Flavobacteriaceae.</title>
        <authorList>
            <person name="Stine C."/>
            <person name="Li C."/>
            <person name="Tadesse D."/>
        </authorList>
    </citation>
    <scope>NUCLEOTIDE SEQUENCE [LARGE SCALE GENOMIC DNA]</scope>
    <source>
        <strain evidence="1 2">DSM 18292</strain>
    </source>
</reference>
<gene>
    <name evidence="1" type="ORF">B0A66_06610</name>
</gene>